<proteinExistence type="predicted"/>
<dbReference type="Proteomes" id="UP000249661">
    <property type="component" value="Unassembled WGS sequence"/>
</dbReference>
<organism evidence="1 2">
    <name type="scientific">Aspergillus aculeatinus CBS 121060</name>
    <dbReference type="NCBI Taxonomy" id="1448322"/>
    <lineage>
        <taxon>Eukaryota</taxon>
        <taxon>Fungi</taxon>
        <taxon>Dikarya</taxon>
        <taxon>Ascomycota</taxon>
        <taxon>Pezizomycotina</taxon>
        <taxon>Eurotiomycetes</taxon>
        <taxon>Eurotiomycetidae</taxon>
        <taxon>Eurotiales</taxon>
        <taxon>Aspergillaceae</taxon>
        <taxon>Aspergillus</taxon>
        <taxon>Aspergillus subgen. Circumdati</taxon>
    </lineage>
</organism>
<accession>A0ACD1GZD2</accession>
<dbReference type="EMBL" id="KZ824980">
    <property type="protein sequence ID" value="RAH66664.1"/>
    <property type="molecule type" value="Genomic_DNA"/>
</dbReference>
<name>A0ACD1GZD2_9EURO</name>
<sequence>MYTTLTSLHTHTYIIRETTRTNPQVCLAVPSLLRIFILHSPPPSGTRSKSIQCVLSPIPLSTLLLLRVIRPREPRLRNKCRLLATAILQDDNQQSYTYKYTTTTTTPPLQLPQLLPTTPHTDPKPKKTQTKMGAVVSCIQSVFHAIGACLMGIVNTIGSVCKAIIDGIVTLFDVIISCLTCGYCGNRRRTRTHGRRSRV</sequence>
<protein>
    <submittedName>
        <fullName evidence="1">Uncharacterized protein</fullName>
    </submittedName>
</protein>
<evidence type="ECO:0000313" key="1">
    <source>
        <dbReference type="EMBL" id="RAH66664.1"/>
    </source>
</evidence>
<reference evidence="1" key="1">
    <citation type="submission" date="2018-02" db="EMBL/GenBank/DDBJ databases">
        <title>The genomes of Aspergillus section Nigri reveals drivers in fungal speciation.</title>
        <authorList>
            <consortium name="DOE Joint Genome Institute"/>
            <person name="Vesth T.C."/>
            <person name="Nybo J."/>
            <person name="Theobald S."/>
            <person name="Brandl J."/>
            <person name="Frisvad J.C."/>
            <person name="Nielsen K.F."/>
            <person name="Lyhne E.K."/>
            <person name="Kogle M.E."/>
            <person name="Kuo A."/>
            <person name="Riley R."/>
            <person name="Clum A."/>
            <person name="Nolan M."/>
            <person name="Lipzen A."/>
            <person name="Salamov A."/>
            <person name="Henrissat B."/>
            <person name="Wiebenga A."/>
            <person name="De vries R.P."/>
            <person name="Grigoriev I.V."/>
            <person name="Mortensen U.H."/>
            <person name="Andersen M.R."/>
            <person name="Baker S.E."/>
        </authorList>
    </citation>
    <scope>NUCLEOTIDE SEQUENCE</scope>
    <source>
        <strain evidence="1">CBS 121060</strain>
    </source>
</reference>
<keyword evidence="2" id="KW-1185">Reference proteome</keyword>
<evidence type="ECO:0000313" key="2">
    <source>
        <dbReference type="Proteomes" id="UP000249661"/>
    </source>
</evidence>
<gene>
    <name evidence="1" type="ORF">BO66DRAFT_394396</name>
</gene>